<dbReference type="InterPro" id="IPR003660">
    <property type="entry name" value="HAMP_dom"/>
</dbReference>
<dbReference type="SUPFAM" id="SSF58104">
    <property type="entry name" value="Methyl-accepting chemotaxis protein (MCP) signaling domain"/>
    <property type="match status" value="1"/>
</dbReference>
<reference evidence="13 16" key="3">
    <citation type="submission" date="2019-06" db="EMBL/GenBank/DDBJ databases">
        <title>Whole genome shotgun sequence of Brevibacillus reuszeri NBRC 15719.</title>
        <authorList>
            <person name="Hosoyama A."/>
            <person name="Uohara A."/>
            <person name="Ohji S."/>
            <person name="Ichikawa N."/>
        </authorList>
    </citation>
    <scope>NUCLEOTIDE SEQUENCE [LARGE SCALE GENOMIC DNA]</scope>
    <source>
        <strain evidence="13 16">NBRC 15719</strain>
    </source>
</reference>
<dbReference type="Gene3D" id="6.10.340.10">
    <property type="match status" value="1"/>
</dbReference>
<dbReference type="CDD" id="cd11386">
    <property type="entry name" value="MCP_signal"/>
    <property type="match status" value="1"/>
</dbReference>
<dbReference type="RefSeq" id="WP_049741259.1">
    <property type="nucleotide sequence ID" value="NZ_BJON01000022.1"/>
</dbReference>
<evidence type="ECO:0000256" key="8">
    <source>
        <dbReference type="PROSITE-ProRule" id="PRU00284"/>
    </source>
</evidence>
<comment type="similarity">
    <text evidence="7">Belongs to the methyl-accepting chemotaxis (MCP) protein family.</text>
</comment>
<evidence type="ECO:0000256" key="6">
    <source>
        <dbReference type="ARBA" id="ARBA00023224"/>
    </source>
</evidence>
<evidence type="ECO:0000256" key="4">
    <source>
        <dbReference type="ARBA" id="ARBA00022989"/>
    </source>
</evidence>
<evidence type="ECO:0000256" key="3">
    <source>
        <dbReference type="ARBA" id="ARBA00022692"/>
    </source>
</evidence>
<dbReference type="EMBL" id="LGIQ01000011">
    <property type="protein sequence ID" value="KNB69259.1"/>
    <property type="molecule type" value="Genomic_DNA"/>
</dbReference>
<keyword evidence="16" id="KW-1185">Reference proteome</keyword>
<dbReference type="InterPro" id="IPR004090">
    <property type="entry name" value="Chemotax_Me-accpt_rcpt"/>
</dbReference>
<comment type="caution">
    <text evidence="14">The sequence shown here is derived from an EMBL/GenBank/DDBJ whole genome shotgun (WGS) entry which is preliminary data.</text>
</comment>
<dbReference type="PATRIC" id="fig|54915.3.peg.4244"/>
<accession>A0A0K9YKQ8</accession>
<dbReference type="Proteomes" id="UP000319578">
    <property type="component" value="Unassembled WGS sequence"/>
</dbReference>
<keyword evidence="5 10" id="KW-0472">Membrane</keyword>
<dbReference type="PRINTS" id="PR00260">
    <property type="entry name" value="CHEMTRNSDUCR"/>
</dbReference>
<dbReference type="OrthoDB" id="9810264at2"/>
<keyword evidence="9" id="KW-0175">Coiled coil</keyword>
<reference evidence="15" key="1">
    <citation type="submission" date="2015-07" db="EMBL/GenBank/DDBJ databases">
        <title>Genome sequencing project for genomic taxonomy and phylogenomics of Bacillus-like bacteria.</title>
        <authorList>
            <person name="Liu B."/>
            <person name="Wang J."/>
            <person name="Zhu Y."/>
            <person name="Liu G."/>
            <person name="Chen Q."/>
            <person name="Chen Z."/>
            <person name="Lan J."/>
            <person name="Che J."/>
            <person name="Ge C."/>
            <person name="Shi H."/>
            <person name="Pan Z."/>
            <person name="Liu X."/>
        </authorList>
    </citation>
    <scope>NUCLEOTIDE SEQUENCE [LARGE SCALE GENOMIC DNA]</scope>
    <source>
        <strain evidence="15">DSM 9887</strain>
    </source>
</reference>
<evidence type="ECO:0000313" key="15">
    <source>
        <dbReference type="Proteomes" id="UP000036834"/>
    </source>
</evidence>
<feature type="transmembrane region" description="Helical" evidence="10">
    <location>
        <begin position="203"/>
        <end position="225"/>
    </location>
</feature>
<dbReference type="PANTHER" id="PTHR32089:SF114">
    <property type="entry name" value="METHYL-ACCEPTING CHEMOTAXIS PROTEIN MCPB"/>
    <property type="match status" value="1"/>
</dbReference>
<proteinExistence type="inferred from homology"/>
<dbReference type="PROSITE" id="PS50885">
    <property type="entry name" value="HAMP"/>
    <property type="match status" value="1"/>
</dbReference>
<feature type="coiled-coil region" evidence="9">
    <location>
        <begin position="559"/>
        <end position="586"/>
    </location>
</feature>
<dbReference type="SMART" id="SM00304">
    <property type="entry name" value="HAMP"/>
    <property type="match status" value="1"/>
</dbReference>
<keyword evidence="4 10" id="KW-1133">Transmembrane helix</keyword>
<evidence type="ECO:0000256" key="10">
    <source>
        <dbReference type="SAM" id="Phobius"/>
    </source>
</evidence>
<gene>
    <name evidence="14" type="ORF">ADS79_25455</name>
    <name evidence="13" type="ORF">BRE01_52990</name>
</gene>
<sequence>MKETKYTGLRSVRTKLVIICLILLVLPSLIVGLQGYYSSSRNLNDLGARALKNNVNMTIEMVDTLQRYVTEGRITKDEAEEQIKSHILGPKQADGTRPINRNIDNGESGYMFVMDEKGNILASPNSEGKNQWENQDADGIFFNQEIIKAGKSGGGFTYYQWEKVGIPDLMFPKVAYSEQDPHWGWIIVASSYMEDFNKPAESVLYDLIVVLSIFLVSGFILTWFASGYISKPLISMASLVKKVAAGDLTGEKIVWKSRDEIGQLGEHVNLMTDNLRQLLSRVSESSAHVASTAEQLTASSEQTSKATEQIATTIQEVAIGTDEQSRSVVETSHTMNDMSSRLQQIAANTEQVSIAVDTASESITGGNEAVLIAVEQMSSISSTVHGLEDSIKALGQSSADISKIVEVITSIAEQTNLLALNAAIEAARAGEQGRGFAVVANEVRLLAEQSARSTQQIKELIATIQHETSSAINAMEMTTLEVAAGIEVVNIAGQSFHDILAGTSNVKSQMQEVTLSVQHMTAGAKQVVQSIEIIANTAEASAFGSQNVSAAAEQQLASMEEISSSAASLSQMAEELQDLIKQFKLK</sequence>
<feature type="domain" description="HAMP" evidence="12">
    <location>
        <begin position="227"/>
        <end position="280"/>
    </location>
</feature>
<dbReference type="PANTHER" id="PTHR32089">
    <property type="entry name" value="METHYL-ACCEPTING CHEMOTAXIS PROTEIN MCPB"/>
    <property type="match status" value="1"/>
</dbReference>
<name>A0A0K9YKQ8_9BACL</name>
<dbReference type="GO" id="GO:0007165">
    <property type="term" value="P:signal transduction"/>
    <property type="evidence" value="ECO:0007669"/>
    <property type="project" value="UniProtKB-KW"/>
</dbReference>
<dbReference type="SMART" id="SM00283">
    <property type="entry name" value="MA"/>
    <property type="match status" value="1"/>
</dbReference>
<evidence type="ECO:0000256" key="2">
    <source>
        <dbReference type="ARBA" id="ARBA00022475"/>
    </source>
</evidence>
<evidence type="ECO:0000259" key="12">
    <source>
        <dbReference type="PROSITE" id="PS50885"/>
    </source>
</evidence>
<dbReference type="SMART" id="SM01049">
    <property type="entry name" value="Cache_2"/>
    <property type="match status" value="1"/>
</dbReference>
<dbReference type="Pfam" id="PF17200">
    <property type="entry name" value="sCache_2"/>
    <property type="match status" value="1"/>
</dbReference>
<dbReference type="GO" id="GO:0005886">
    <property type="term" value="C:plasma membrane"/>
    <property type="evidence" value="ECO:0007669"/>
    <property type="project" value="UniProtKB-SubCell"/>
</dbReference>
<evidence type="ECO:0000256" key="9">
    <source>
        <dbReference type="SAM" id="Coils"/>
    </source>
</evidence>
<dbReference type="PROSITE" id="PS50111">
    <property type="entry name" value="CHEMOTAXIS_TRANSDUC_2"/>
    <property type="match status" value="1"/>
</dbReference>
<evidence type="ECO:0000256" key="7">
    <source>
        <dbReference type="ARBA" id="ARBA00029447"/>
    </source>
</evidence>
<feature type="transmembrane region" description="Helical" evidence="10">
    <location>
        <begin position="16"/>
        <end position="37"/>
    </location>
</feature>
<dbReference type="EMBL" id="BJON01000022">
    <property type="protein sequence ID" value="GED71597.1"/>
    <property type="molecule type" value="Genomic_DNA"/>
</dbReference>
<comment type="subcellular location">
    <subcellularLocation>
        <location evidence="1">Cell membrane</location>
        <topology evidence="1">Multi-pass membrane protein</topology>
    </subcellularLocation>
</comment>
<evidence type="ECO:0000259" key="11">
    <source>
        <dbReference type="PROSITE" id="PS50111"/>
    </source>
</evidence>
<dbReference type="STRING" id="54915.ADS79_25455"/>
<evidence type="ECO:0000313" key="14">
    <source>
        <dbReference type="EMBL" id="KNB69259.1"/>
    </source>
</evidence>
<dbReference type="CDD" id="cd12912">
    <property type="entry name" value="PDC2_MCP_like"/>
    <property type="match status" value="1"/>
</dbReference>
<feature type="domain" description="Methyl-accepting transducer" evidence="11">
    <location>
        <begin position="299"/>
        <end position="535"/>
    </location>
</feature>
<dbReference type="InterPro" id="IPR004089">
    <property type="entry name" value="MCPsignal_dom"/>
</dbReference>
<protein>
    <submittedName>
        <fullName evidence="14">Chemotaxis protein</fullName>
    </submittedName>
</protein>
<dbReference type="InterPro" id="IPR033480">
    <property type="entry name" value="sCache_2"/>
</dbReference>
<dbReference type="Gene3D" id="1.10.287.950">
    <property type="entry name" value="Methyl-accepting chemotaxis protein"/>
    <property type="match status" value="1"/>
</dbReference>
<dbReference type="Pfam" id="PF00015">
    <property type="entry name" value="MCPsignal"/>
    <property type="match status" value="1"/>
</dbReference>
<evidence type="ECO:0000256" key="5">
    <source>
        <dbReference type="ARBA" id="ARBA00023136"/>
    </source>
</evidence>
<dbReference type="GO" id="GO:0004888">
    <property type="term" value="F:transmembrane signaling receptor activity"/>
    <property type="evidence" value="ECO:0007669"/>
    <property type="project" value="InterPro"/>
</dbReference>
<evidence type="ECO:0000313" key="16">
    <source>
        <dbReference type="Proteomes" id="UP000319578"/>
    </source>
</evidence>
<keyword evidence="2" id="KW-1003">Cell membrane</keyword>
<dbReference type="Proteomes" id="UP000036834">
    <property type="component" value="Unassembled WGS sequence"/>
</dbReference>
<dbReference type="GO" id="GO:0006935">
    <property type="term" value="P:chemotaxis"/>
    <property type="evidence" value="ECO:0007669"/>
    <property type="project" value="InterPro"/>
</dbReference>
<keyword evidence="3 10" id="KW-0812">Transmembrane</keyword>
<dbReference type="Pfam" id="PF00672">
    <property type="entry name" value="HAMP"/>
    <property type="match status" value="1"/>
</dbReference>
<reference evidence="14" key="2">
    <citation type="submission" date="2015-07" db="EMBL/GenBank/DDBJ databases">
        <title>MeaNS - Measles Nucleotide Surveillance Program.</title>
        <authorList>
            <person name="Tran T."/>
            <person name="Druce J."/>
        </authorList>
    </citation>
    <scope>NUCLEOTIDE SEQUENCE</scope>
    <source>
        <strain evidence="14">DSM 9887</strain>
    </source>
</reference>
<keyword evidence="6 8" id="KW-0807">Transducer</keyword>
<evidence type="ECO:0000256" key="1">
    <source>
        <dbReference type="ARBA" id="ARBA00004651"/>
    </source>
</evidence>
<dbReference type="Gene3D" id="3.30.450.20">
    <property type="entry name" value="PAS domain"/>
    <property type="match status" value="1"/>
</dbReference>
<evidence type="ECO:0000313" key="13">
    <source>
        <dbReference type="EMBL" id="GED71597.1"/>
    </source>
</evidence>
<organism evidence="14 15">
    <name type="scientific">Brevibacillus reuszeri</name>
    <dbReference type="NCBI Taxonomy" id="54915"/>
    <lineage>
        <taxon>Bacteria</taxon>
        <taxon>Bacillati</taxon>
        <taxon>Bacillota</taxon>
        <taxon>Bacilli</taxon>
        <taxon>Bacillales</taxon>
        <taxon>Paenibacillaceae</taxon>
        <taxon>Brevibacillus</taxon>
    </lineage>
</organism>
<dbReference type="AlphaFoldDB" id="A0A0K9YKQ8"/>
<dbReference type="CDD" id="cd06225">
    <property type="entry name" value="HAMP"/>
    <property type="match status" value="1"/>
</dbReference>